<evidence type="ECO:0000313" key="10">
    <source>
        <dbReference type="EMBL" id="VFR81704.1"/>
    </source>
</evidence>
<dbReference type="EMBL" id="CAADIE010000026">
    <property type="protein sequence ID" value="VFR45229.1"/>
    <property type="molecule type" value="Genomic_DNA"/>
</dbReference>
<feature type="transmembrane region" description="Helical" evidence="7">
    <location>
        <begin position="56"/>
        <end position="82"/>
    </location>
</feature>
<evidence type="ECO:0000256" key="6">
    <source>
        <dbReference type="SAM" id="MobiDB-lite"/>
    </source>
</evidence>
<keyword evidence="3 7" id="KW-0812">Transmembrane</keyword>
<evidence type="ECO:0000256" key="7">
    <source>
        <dbReference type="SAM" id="Phobius"/>
    </source>
</evidence>
<name>A0A484R7F2_9ZZZZ</name>
<reference evidence="8" key="1">
    <citation type="submission" date="2019-03" db="EMBL/GenBank/DDBJ databases">
        <authorList>
            <person name="Danneels B."/>
        </authorList>
    </citation>
    <scope>NUCLEOTIDE SEQUENCE</scope>
</reference>
<evidence type="ECO:0000256" key="1">
    <source>
        <dbReference type="ARBA" id="ARBA00004141"/>
    </source>
</evidence>
<evidence type="ECO:0000313" key="9">
    <source>
        <dbReference type="EMBL" id="VFR69474.1"/>
    </source>
</evidence>
<protein>
    <submittedName>
        <fullName evidence="8">Putative membrane protein</fullName>
    </submittedName>
</protein>
<evidence type="ECO:0000256" key="4">
    <source>
        <dbReference type="ARBA" id="ARBA00022989"/>
    </source>
</evidence>
<keyword evidence="4 7" id="KW-1133">Transmembrane helix</keyword>
<evidence type="ECO:0000256" key="5">
    <source>
        <dbReference type="ARBA" id="ARBA00023136"/>
    </source>
</evidence>
<comment type="subcellular location">
    <subcellularLocation>
        <location evidence="1">Membrane</location>
        <topology evidence="1">Multi-pass membrane protein</topology>
    </subcellularLocation>
</comment>
<dbReference type="InterPro" id="IPR002549">
    <property type="entry name" value="AI-2E-like"/>
</dbReference>
<evidence type="ECO:0000256" key="3">
    <source>
        <dbReference type="ARBA" id="ARBA00022692"/>
    </source>
</evidence>
<organism evidence="8">
    <name type="scientific">plant metagenome</name>
    <dbReference type="NCBI Taxonomy" id="1297885"/>
    <lineage>
        <taxon>unclassified sequences</taxon>
        <taxon>metagenomes</taxon>
        <taxon>organismal metagenomes</taxon>
    </lineage>
</organism>
<gene>
    <name evidence="8" type="ORF">BER1_4311</name>
    <name evidence="9" type="ORF">ISE1_4159</name>
    <name evidence="10" type="ORF">ISE2_4141</name>
</gene>
<feature type="transmembrane region" description="Helical" evidence="7">
    <location>
        <begin position="12"/>
        <end position="44"/>
    </location>
</feature>
<dbReference type="EMBL" id="CAADIN010000009">
    <property type="protein sequence ID" value="VFR81704.1"/>
    <property type="molecule type" value="Genomic_DNA"/>
</dbReference>
<evidence type="ECO:0000313" key="8">
    <source>
        <dbReference type="EMBL" id="VFR45229.1"/>
    </source>
</evidence>
<comment type="similarity">
    <text evidence="2">Belongs to the autoinducer-2 exporter (AI-2E) (TC 2.A.86) family.</text>
</comment>
<feature type="transmembrane region" description="Helical" evidence="7">
    <location>
        <begin position="156"/>
        <end position="174"/>
    </location>
</feature>
<dbReference type="PANTHER" id="PTHR21716">
    <property type="entry name" value="TRANSMEMBRANE PROTEIN"/>
    <property type="match status" value="1"/>
</dbReference>
<evidence type="ECO:0000256" key="2">
    <source>
        <dbReference type="ARBA" id="ARBA00009773"/>
    </source>
</evidence>
<feature type="transmembrane region" description="Helical" evidence="7">
    <location>
        <begin position="203"/>
        <end position="232"/>
    </location>
</feature>
<feature type="transmembrane region" description="Helical" evidence="7">
    <location>
        <begin position="271"/>
        <end position="288"/>
    </location>
</feature>
<accession>A0A484R7F2</accession>
<keyword evidence="5 7" id="KW-0472">Membrane</keyword>
<feature type="transmembrane region" description="Helical" evidence="7">
    <location>
        <begin position="308"/>
        <end position="338"/>
    </location>
</feature>
<sequence length="376" mass="40411">MLPAFLVARWLLLLILLAGVYFFGGFLVPVLAALIVGLASWPLYQRWLRACGGRNILAASVAITVVIVVAVVPLSMALSYAIKEASNAIAWLLAANRDGVAVPNWILALPVVGERIAPYWNEYLGHPHALGDWVQAVSGQHLGNIYRVVLSLTGNAFSLALNVLFLLITLFFVYKDGDRIVAQLDLLGERILPKRWQRFSRMVPATVSSTVTGMGLIAIGEGVVLGLAYWIAGVPSPVLLGVITGFMALIPGGAPLSFTLVSLYLVGSEQLVAGVALFVWGTVELFIVDKTLRPKLVGGPVKLPFLPTFFGLVGGVKTMGIVGLFVGPVLMALLVAVWREWLLDVKTNSDAHRLESAEGDGQVSLVEGGPRNEDRR</sequence>
<feature type="transmembrane region" description="Helical" evidence="7">
    <location>
        <begin position="238"/>
        <end position="264"/>
    </location>
</feature>
<dbReference type="EMBL" id="CAADIM010000011">
    <property type="protein sequence ID" value="VFR69474.1"/>
    <property type="molecule type" value="Genomic_DNA"/>
</dbReference>
<dbReference type="Pfam" id="PF01594">
    <property type="entry name" value="AI-2E_transport"/>
    <property type="match status" value="1"/>
</dbReference>
<dbReference type="GO" id="GO:0016020">
    <property type="term" value="C:membrane"/>
    <property type="evidence" value="ECO:0007669"/>
    <property type="project" value="UniProtKB-SubCell"/>
</dbReference>
<dbReference type="AlphaFoldDB" id="A0A484R7F2"/>
<proteinExistence type="inferred from homology"/>
<feature type="region of interest" description="Disordered" evidence="6">
    <location>
        <begin position="356"/>
        <end position="376"/>
    </location>
</feature>
<dbReference type="PANTHER" id="PTHR21716:SF61">
    <property type="entry name" value="BLR8064 PROTEIN"/>
    <property type="match status" value="1"/>
</dbReference>